<dbReference type="Proteomes" id="UP001320178">
    <property type="component" value="Unassembled WGS sequence"/>
</dbReference>
<dbReference type="RefSeq" id="WP_234238654.1">
    <property type="nucleotide sequence ID" value="NZ_JABFTS010000001.1"/>
</dbReference>
<evidence type="ECO:0000313" key="2">
    <source>
        <dbReference type="EMBL" id="MCE8050387.1"/>
    </source>
</evidence>
<evidence type="ECO:0000256" key="1">
    <source>
        <dbReference type="SAM" id="MobiDB-lite"/>
    </source>
</evidence>
<organism evidence="2 3">
    <name type="scientific">Billgrantia desiderata</name>
    <dbReference type="NCBI Taxonomy" id="52021"/>
    <lineage>
        <taxon>Bacteria</taxon>
        <taxon>Pseudomonadati</taxon>
        <taxon>Pseudomonadota</taxon>
        <taxon>Gammaproteobacteria</taxon>
        <taxon>Oceanospirillales</taxon>
        <taxon>Halomonadaceae</taxon>
        <taxon>Billgrantia</taxon>
    </lineage>
</organism>
<accession>A0AAW4YQV9</accession>
<evidence type="ECO:0000313" key="3">
    <source>
        <dbReference type="Proteomes" id="UP001320178"/>
    </source>
</evidence>
<protein>
    <submittedName>
        <fullName evidence="2">Uncharacterized protein</fullName>
    </submittedName>
</protein>
<name>A0AAW4YQV9_9GAMM</name>
<reference evidence="2" key="2">
    <citation type="journal article" date="2021" name="Front. Microbiol.">
        <title>Aerobic Denitrification and Heterotrophic Sulfur Oxidation in the Genus Halomonas Revealed by Six Novel Species Characterizations and Genome-Based Analysis.</title>
        <authorList>
            <person name="Wang L."/>
            <person name="Shao Z."/>
        </authorList>
    </citation>
    <scope>NUCLEOTIDE SEQUENCE</scope>
    <source>
        <strain evidence="2">MCCC 1A05776</strain>
    </source>
</reference>
<reference evidence="2" key="1">
    <citation type="submission" date="2020-05" db="EMBL/GenBank/DDBJ databases">
        <authorList>
            <person name="Wang L."/>
            <person name="Shao Z."/>
        </authorList>
    </citation>
    <scope>NUCLEOTIDE SEQUENCE</scope>
    <source>
        <strain evidence="2">MCCC 1A05776</strain>
    </source>
</reference>
<dbReference type="AlphaFoldDB" id="A0AAW4YQV9"/>
<dbReference type="EMBL" id="JABFTS010000001">
    <property type="protein sequence ID" value="MCE8050387.1"/>
    <property type="molecule type" value="Genomic_DNA"/>
</dbReference>
<comment type="caution">
    <text evidence="2">The sequence shown here is derived from an EMBL/GenBank/DDBJ whole genome shotgun (WGS) entry which is preliminary data.</text>
</comment>
<gene>
    <name evidence="2" type="ORF">HOP61_03655</name>
</gene>
<proteinExistence type="predicted"/>
<sequence>MSQYEPLHHHQPQPTQAKHSTPPPQPDFYMPAMPPLELIHAIETLLHRYLRRRRFRQRYLPLLAHDDHMLDDMNHQRNDILWASRLPLKEDAEQALAERRAQRKAARGKLC</sequence>
<feature type="region of interest" description="Disordered" evidence="1">
    <location>
        <begin position="1"/>
        <end position="31"/>
    </location>
</feature>